<dbReference type="HOGENOM" id="CLU_801064_0_0_7"/>
<dbReference type="GO" id="GO:0046872">
    <property type="term" value="F:metal ion binding"/>
    <property type="evidence" value="ECO:0007669"/>
    <property type="project" value="UniProtKB-KW"/>
</dbReference>
<dbReference type="SFLD" id="SFLDG01067">
    <property type="entry name" value="SPASM/twitch_domain_containing"/>
    <property type="match status" value="1"/>
</dbReference>
<keyword evidence="3" id="KW-0479">Metal-binding</keyword>
<dbReference type="Pfam" id="PF04055">
    <property type="entry name" value="Radical_SAM"/>
    <property type="match status" value="1"/>
</dbReference>
<keyword evidence="4" id="KW-0408">Iron</keyword>
<keyword evidence="5" id="KW-0411">Iron-sulfur</keyword>
<dbReference type="SFLD" id="SFLDS00029">
    <property type="entry name" value="Radical_SAM"/>
    <property type="match status" value="1"/>
</dbReference>
<dbReference type="InterPro" id="IPR007197">
    <property type="entry name" value="rSAM"/>
</dbReference>
<dbReference type="Gene3D" id="3.20.20.70">
    <property type="entry name" value="Aldolase class I"/>
    <property type="match status" value="1"/>
</dbReference>
<gene>
    <name evidence="7" type="ordered locus">HRM2_47740</name>
</gene>
<evidence type="ECO:0000256" key="1">
    <source>
        <dbReference type="ARBA" id="ARBA00001966"/>
    </source>
</evidence>
<sequence length="333" mass="36992">MMQRRTVAFSKDSSNLFFHILTKCNLRCKHCYINRDEHGRETLDIGTIKAWLALFLDRAPDTNLIFLGGEPTLHPDLAPAVRAARQMGFSSITIDTNGYLFHDILEKITPEDVDFISFSLDGATPATNDAIRGKGCYDACIAGVKRAVAKGFSTSMIYTVSGANIHELHLMPAMVKDLGIDRFFIQVVGIRGESAGANNDLQVTRERWLETVPLVAEQIAETGITVTWPKVFLNPGEVFECAGIVADNYFVFPNGRVYRCPLCEDYPVHGLEIRDNQLIPTTTLNETAFFKLTIPEGCVMNKLVQPGNITYGPDGRPEQKIACCMLKQEIVPD</sequence>
<dbReference type="STRING" id="177437.HRM2_47740"/>
<evidence type="ECO:0000256" key="4">
    <source>
        <dbReference type="ARBA" id="ARBA00023004"/>
    </source>
</evidence>
<dbReference type="InterPro" id="IPR006638">
    <property type="entry name" value="Elp3/MiaA/NifB-like_rSAM"/>
</dbReference>
<dbReference type="InterPro" id="IPR058240">
    <property type="entry name" value="rSAM_sf"/>
</dbReference>
<dbReference type="Proteomes" id="UP000000442">
    <property type="component" value="Chromosome"/>
</dbReference>
<evidence type="ECO:0000313" key="7">
    <source>
        <dbReference type="EMBL" id="ACN17823.1"/>
    </source>
</evidence>
<evidence type="ECO:0000313" key="8">
    <source>
        <dbReference type="Proteomes" id="UP000000442"/>
    </source>
</evidence>
<dbReference type="GO" id="GO:0003824">
    <property type="term" value="F:catalytic activity"/>
    <property type="evidence" value="ECO:0007669"/>
    <property type="project" value="InterPro"/>
</dbReference>
<proteinExistence type="predicted"/>
<dbReference type="InterPro" id="IPR050377">
    <property type="entry name" value="Radical_SAM_PqqE_MftC-like"/>
</dbReference>
<dbReference type="KEGG" id="dat:HRM2_47740"/>
<feature type="domain" description="Radical SAM core" evidence="6">
    <location>
        <begin position="10"/>
        <end position="225"/>
    </location>
</feature>
<accession>C0QHG4</accession>
<evidence type="ECO:0000256" key="5">
    <source>
        <dbReference type="ARBA" id="ARBA00023014"/>
    </source>
</evidence>
<keyword evidence="8" id="KW-1185">Reference proteome</keyword>
<protein>
    <submittedName>
        <fullName evidence="7">Heme biosynthesis protein</fullName>
    </submittedName>
</protein>
<dbReference type="PANTHER" id="PTHR11228:SF7">
    <property type="entry name" value="PQQA PEPTIDE CYCLASE"/>
    <property type="match status" value="1"/>
</dbReference>
<name>C0QHG4_DESAH</name>
<keyword evidence="2" id="KW-0949">S-adenosyl-L-methionine</keyword>
<dbReference type="EMBL" id="CP001087">
    <property type="protein sequence ID" value="ACN17823.1"/>
    <property type="molecule type" value="Genomic_DNA"/>
</dbReference>
<dbReference type="PROSITE" id="PS51918">
    <property type="entry name" value="RADICAL_SAM"/>
    <property type="match status" value="1"/>
</dbReference>
<evidence type="ECO:0000259" key="6">
    <source>
        <dbReference type="PROSITE" id="PS51918"/>
    </source>
</evidence>
<dbReference type="PANTHER" id="PTHR11228">
    <property type="entry name" value="RADICAL SAM DOMAIN PROTEIN"/>
    <property type="match status" value="1"/>
</dbReference>
<dbReference type="GO" id="GO:0051536">
    <property type="term" value="F:iron-sulfur cluster binding"/>
    <property type="evidence" value="ECO:0007669"/>
    <property type="project" value="UniProtKB-KW"/>
</dbReference>
<evidence type="ECO:0000256" key="2">
    <source>
        <dbReference type="ARBA" id="ARBA00022691"/>
    </source>
</evidence>
<reference evidence="7 8" key="1">
    <citation type="journal article" date="2009" name="Environ. Microbiol.">
        <title>Genome sequence of Desulfobacterium autotrophicum HRM2, a marine sulfate reducer oxidizing organic carbon completely to carbon dioxide.</title>
        <authorList>
            <person name="Strittmatter A.W."/>
            <person name="Liesegang H."/>
            <person name="Rabus R."/>
            <person name="Decker I."/>
            <person name="Amann J."/>
            <person name="Andres S."/>
            <person name="Henne A."/>
            <person name="Fricke W.F."/>
            <person name="Martinez-Arias R."/>
            <person name="Bartels D."/>
            <person name="Goesmann A."/>
            <person name="Krause L."/>
            <person name="Puehler A."/>
            <person name="Klenk H.P."/>
            <person name="Richter M."/>
            <person name="Schuler M."/>
            <person name="Gloeckner F.O."/>
            <person name="Meyerdierks A."/>
            <person name="Gottschalk G."/>
            <person name="Amann R."/>
        </authorList>
    </citation>
    <scope>NUCLEOTIDE SEQUENCE [LARGE SCALE GENOMIC DNA]</scope>
    <source>
        <strain evidence="8">ATCC 43914 / DSM 3382 / HRM2</strain>
    </source>
</reference>
<comment type="cofactor">
    <cofactor evidence="1">
        <name>[4Fe-4S] cluster</name>
        <dbReference type="ChEBI" id="CHEBI:49883"/>
    </cofactor>
</comment>
<dbReference type="eggNOG" id="COG0535">
    <property type="taxonomic scope" value="Bacteria"/>
</dbReference>
<dbReference type="SMART" id="SM00729">
    <property type="entry name" value="Elp3"/>
    <property type="match status" value="1"/>
</dbReference>
<evidence type="ECO:0000256" key="3">
    <source>
        <dbReference type="ARBA" id="ARBA00022723"/>
    </source>
</evidence>
<organism evidence="7 8">
    <name type="scientific">Desulforapulum autotrophicum (strain ATCC 43914 / DSM 3382 / VKM B-1955 / HRM2)</name>
    <name type="common">Desulfobacterium autotrophicum</name>
    <dbReference type="NCBI Taxonomy" id="177437"/>
    <lineage>
        <taxon>Bacteria</taxon>
        <taxon>Pseudomonadati</taxon>
        <taxon>Thermodesulfobacteriota</taxon>
        <taxon>Desulfobacteria</taxon>
        <taxon>Desulfobacterales</taxon>
        <taxon>Desulfobacteraceae</taxon>
        <taxon>Desulforapulum</taxon>
    </lineage>
</organism>
<dbReference type="SUPFAM" id="SSF102114">
    <property type="entry name" value="Radical SAM enzymes"/>
    <property type="match status" value="1"/>
</dbReference>
<dbReference type="InterPro" id="IPR013785">
    <property type="entry name" value="Aldolase_TIM"/>
</dbReference>
<dbReference type="AlphaFoldDB" id="C0QHG4"/>
<dbReference type="CDD" id="cd01335">
    <property type="entry name" value="Radical_SAM"/>
    <property type="match status" value="1"/>
</dbReference>